<proteinExistence type="predicted"/>
<protein>
    <submittedName>
        <fullName evidence="8">[FeFe] hydrogenase, group A</fullName>
    </submittedName>
</protein>
<dbReference type="InterPro" id="IPR013352">
    <property type="entry name" value="Fe_hydrogenase_subset"/>
</dbReference>
<sequence>MVNVIINGIAVRVPEGTTIMEAAAKAGVTIPSLCYLKEINEIGACRICCVEVEGESRLVSSCNNLVYEGMVVHTNSHRALEARRINVELLLSQHDGECSICVRAGNCKLQQVANNFGLLKNPYKKDLPNRIWTETFPLYRNVQKCIKCMRCVQYCEKIQTLGVWGMSGSGSRTTVDVTYNRRIKDSDCSLCGQCITHCPVGALRERDDTREVLDALRDPDKITVVQIAPAVRAAWGETHGLPREMATVRRLTAILRSMGFDYVFDTAFSADLTIMEESTEFLKRLKNGELKDLPMFTSCCPGWMRFVKSQYPQLVPQISTAKSPMQMFGAITKTYFAEKMGIDPEKICSVAIMPCIAKKAEKDGHVFDRNRKHGMQDVDIVLTTREMDRLMRMQNINVFSLPEAEFDSPLGIGSGAGVIFGATGGVMEAALRTAYHTVVGENAPADAFRSIRGQEGWREAEFDLNGTTIRCAVASGLGNARKLIQAVLTHKVHYDFVEIMACPGGCVGGGGQPIPFEQNELADARGNMLYSLDRLSPLRYPHENKEINVLYDTYLGEPMSELAEELLHTDHNSWNMPLSMRLQQTDDEDTTIHFGVNK</sequence>
<dbReference type="Proteomes" id="UP000783588">
    <property type="component" value="Unassembled WGS sequence"/>
</dbReference>
<keyword evidence="2" id="KW-0479">Metal-binding</keyword>
<keyword evidence="3" id="KW-0408">Iron</keyword>
<dbReference type="PROSITE" id="PS51839">
    <property type="entry name" value="4FE4S_HC3"/>
    <property type="match status" value="1"/>
</dbReference>
<dbReference type="Pfam" id="PF22117">
    <property type="entry name" value="Fer4_Nqo3"/>
    <property type="match status" value="1"/>
</dbReference>
<dbReference type="SMART" id="SM00929">
    <property type="entry name" value="NADH-G_4Fe-4S_3"/>
    <property type="match status" value="1"/>
</dbReference>
<name>A0ABS6ETQ6_9FIRM</name>
<dbReference type="NCBIfam" id="TIGR02512">
    <property type="entry name" value="FeFe_hydrog_A"/>
    <property type="match status" value="1"/>
</dbReference>
<organism evidence="8 9">
    <name type="scientific">Butyricicoccus intestinisimiae</name>
    <dbReference type="NCBI Taxonomy" id="2841509"/>
    <lineage>
        <taxon>Bacteria</taxon>
        <taxon>Bacillati</taxon>
        <taxon>Bacillota</taxon>
        <taxon>Clostridia</taxon>
        <taxon>Eubacteriales</taxon>
        <taxon>Butyricicoccaceae</taxon>
        <taxon>Butyricicoccus</taxon>
    </lineage>
</organism>
<evidence type="ECO:0000259" key="7">
    <source>
        <dbReference type="PROSITE" id="PS51839"/>
    </source>
</evidence>
<feature type="domain" description="4Fe-4S ferredoxin-type" evidence="6">
    <location>
        <begin position="179"/>
        <end position="208"/>
    </location>
</feature>
<dbReference type="RefSeq" id="WP_216470662.1">
    <property type="nucleotide sequence ID" value="NZ_JAHLQI010000005.1"/>
</dbReference>
<comment type="cofactor">
    <cofactor evidence="1">
        <name>[4Fe-4S] cluster</name>
        <dbReference type="ChEBI" id="CHEBI:49883"/>
    </cofactor>
</comment>
<accession>A0ABS6ETQ6</accession>
<dbReference type="Pfam" id="PF02256">
    <property type="entry name" value="Fe_hyd_SSU"/>
    <property type="match status" value="1"/>
</dbReference>
<evidence type="ECO:0000259" key="6">
    <source>
        <dbReference type="PROSITE" id="PS51379"/>
    </source>
</evidence>
<dbReference type="PROSITE" id="PS00641">
    <property type="entry name" value="COMPLEX1_75K_1"/>
    <property type="match status" value="1"/>
</dbReference>
<dbReference type="InterPro" id="IPR000283">
    <property type="entry name" value="NADH_UbQ_OxRdtase_75kDa_su_CS"/>
</dbReference>
<dbReference type="InterPro" id="IPR054351">
    <property type="entry name" value="NADH_UbQ_OxRdtase_ferredoxin"/>
</dbReference>
<comment type="caution">
    <text evidence="8">The sequence shown here is derived from an EMBL/GenBank/DDBJ whole genome shotgun (WGS) entry which is preliminary data.</text>
</comment>
<evidence type="ECO:0000256" key="1">
    <source>
        <dbReference type="ARBA" id="ARBA00001966"/>
    </source>
</evidence>
<dbReference type="Pfam" id="PF02906">
    <property type="entry name" value="Fe_hyd_lg_C"/>
    <property type="match status" value="1"/>
</dbReference>
<feature type="domain" description="4Fe-4S ferredoxin-type" evidence="6">
    <location>
        <begin position="136"/>
        <end position="166"/>
    </location>
</feature>
<evidence type="ECO:0000256" key="4">
    <source>
        <dbReference type="ARBA" id="ARBA00023014"/>
    </source>
</evidence>
<evidence type="ECO:0000313" key="9">
    <source>
        <dbReference type="Proteomes" id="UP000783588"/>
    </source>
</evidence>
<dbReference type="InterPro" id="IPR019574">
    <property type="entry name" value="NADH_UbQ_OxRdtase_Gsu_4Fe4S-bd"/>
</dbReference>
<dbReference type="InterPro" id="IPR017896">
    <property type="entry name" value="4Fe4S_Fe-S-bd"/>
</dbReference>
<evidence type="ECO:0000313" key="8">
    <source>
        <dbReference type="EMBL" id="MBU5490947.1"/>
    </source>
</evidence>
<dbReference type="PANTHER" id="PTHR11615">
    <property type="entry name" value="NITRATE, FORMATE, IRON DEHYDROGENASE"/>
    <property type="match status" value="1"/>
</dbReference>
<feature type="domain" description="4Fe-4S His(Cys)3-ligated-type" evidence="7">
    <location>
        <begin position="78"/>
        <end position="117"/>
    </location>
</feature>
<keyword evidence="9" id="KW-1185">Reference proteome</keyword>
<dbReference type="PROSITE" id="PS51379">
    <property type="entry name" value="4FE4S_FER_2"/>
    <property type="match status" value="2"/>
</dbReference>
<dbReference type="InterPro" id="IPR050340">
    <property type="entry name" value="Cytosolic_Fe-S_CAF"/>
</dbReference>
<dbReference type="InterPro" id="IPR001041">
    <property type="entry name" value="2Fe-2S_ferredoxin-type"/>
</dbReference>
<dbReference type="Pfam" id="PF10588">
    <property type="entry name" value="NADH-G_4Fe-4S_3"/>
    <property type="match status" value="1"/>
</dbReference>
<reference evidence="8 9" key="1">
    <citation type="submission" date="2021-06" db="EMBL/GenBank/DDBJ databases">
        <authorList>
            <person name="Sun Q."/>
            <person name="Li D."/>
        </authorList>
    </citation>
    <scope>NUCLEOTIDE SEQUENCE [LARGE SCALE GENOMIC DNA]</scope>
    <source>
        <strain evidence="8 9">MSJd-7</strain>
    </source>
</reference>
<feature type="domain" description="2Fe-2S ferredoxin-type" evidence="5">
    <location>
        <begin position="1"/>
        <end position="78"/>
    </location>
</feature>
<dbReference type="InterPro" id="IPR004108">
    <property type="entry name" value="Fe_hydrogenase_lsu_C"/>
</dbReference>
<dbReference type="Pfam" id="PF13510">
    <property type="entry name" value="Fer2_4"/>
    <property type="match status" value="1"/>
</dbReference>
<dbReference type="InterPro" id="IPR017900">
    <property type="entry name" value="4Fe4S_Fe_S_CS"/>
</dbReference>
<dbReference type="PROSITE" id="PS51085">
    <property type="entry name" value="2FE2S_FER_2"/>
    <property type="match status" value="1"/>
</dbReference>
<dbReference type="InterPro" id="IPR003149">
    <property type="entry name" value="Fe_hydrogenase_ssu"/>
</dbReference>
<dbReference type="SMART" id="SM00902">
    <property type="entry name" value="Fe_hyd_SSU"/>
    <property type="match status" value="1"/>
</dbReference>
<dbReference type="PROSITE" id="PS00198">
    <property type="entry name" value="4FE4S_FER_1"/>
    <property type="match status" value="1"/>
</dbReference>
<gene>
    <name evidence="8" type="ORF">KQI75_10015</name>
</gene>
<evidence type="ECO:0000259" key="5">
    <source>
        <dbReference type="PROSITE" id="PS51085"/>
    </source>
</evidence>
<keyword evidence="4" id="KW-0411">Iron-sulfur</keyword>
<dbReference type="EMBL" id="JAHLQI010000005">
    <property type="protein sequence ID" value="MBU5490947.1"/>
    <property type="molecule type" value="Genomic_DNA"/>
</dbReference>
<evidence type="ECO:0000256" key="2">
    <source>
        <dbReference type="ARBA" id="ARBA00022723"/>
    </source>
</evidence>
<evidence type="ECO:0000256" key="3">
    <source>
        <dbReference type="ARBA" id="ARBA00023004"/>
    </source>
</evidence>
<dbReference type="CDD" id="cd00207">
    <property type="entry name" value="fer2"/>
    <property type="match status" value="1"/>
</dbReference>